<dbReference type="Pfam" id="PF10250">
    <property type="entry name" value="O-FucT"/>
    <property type="match status" value="1"/>
</dbReference>
<evidence type="ECO:0000256" key="1">
    <source>
        <dbReference type="ARBA" id="ARBA00004240"/>
    </source>
</evidence>
<dbReference type="InterPro" id="IPR045130">
    <property type="entry name" value="OFUT2-like"/>
</dbReference>
<comment type="catalytic activity">
    <reaction evidence="17">
        <text>L-threonyl-[protein] + GDP-beta-L-fucose = 3-O-(alpha-L-fucosyl)-L-threonyl-[protein] + GDP + H(+)</text>
        <dbReference type="Rhea" id="RHEA:70491"/>
        <dbReference type="Rhea" id="RHEA-COMP:11060"/>
        <dbReference type="Rhea" id="RHEA-COMP:17915"/>
        <dbReference type="ChEBI" id="CHEBI:15378"/>
        <dbReference type="ChEBI" id="CHEBI:30013"/>
        <dbReference type="ChEBI" id="CHEBI:57273"/>
        <dbReference type="ChEBI" id="CHEBI:58189"/>
        <dbReference type="ChEBI" id="CHEBI:189631"/>
        <dbReference type="EC" id="2.4.1.221"/>
    </reaction>
    <physiologicalReaction direction="left-to-right" evidence="17">
        <dbReference type="Rhea" id="RHEA:70492"/>
    </physiologicalReaction>
</comment>
<keyword evidence="8" id="KW-0256">Endoplasmic reticulum</keyword>
<dbReference type="KEGG" id="foc:113208286"/>
<evidence type="ECO:0000256" key="7">
    <source>
        <dbReference type="ARBA" id="ARBA00022729"/>
    </source>
</evidence>
<evidence type="ECO:0000256" key="8">
    <source>
        <dbReference type="ARBA" id="ARBA00022824"/>
    </source>
</evidence>
<evidence type="ECO:0000256" key="6">
    <source>
        <dbReference type="ARBA" id="ARBA00022679"/>
    </source>
</evidence>
<evidence type="ECO:0000313" key="20">
    <source>
        <dbReference type="Proteomes" id="UP000504606"/>
    </source>
</evidence>
<dbReference type="PANTHER" id="PTHR13398:SF0">
    <property type="entry name" value="GDP-FUCOSE PROTEIN O-FUCOSYLTRANSFERASE 2"/>
    <property type="match status" value="1"/>
</dbReference>
<evidence type="ECO:0000256" key="17">
    <source>
        <dbReference type="ARBA" id="ARBA00047273"/>
    </source>
</evidence>
<feature type="signal peptide" evidence="19">
    <location>
        <begin position="1"/>
        <end position="31"/>
    </location>
</feature>
<comment type="similarity">
    <text evidence="14">Belongs to the glycosyltransferase 68 family.</text>
</comment>
<keyword evidence="10" id="KW-1015">Disulfide bond</keyword>
<evidence type="ECO:0000256" key="12">
    <source>
        <dbReference type="ARBA" id="ARBA00023253"/>
    </source>
</evidence>
<evidence type="ECO:0000256" key="2">
    <source>
        <dbReference type="ARBA" id="ARBA00004555"/>
    </source>
</evidence>
<keyword evidence="6" id="KW-0808">Transferase</keyword>
<evidence type="ECO:0000256" key="10">
    <source>
        <dbReference type="ARBA" id="ARBA00023157"/>
    </source>
</evidence>
<evidence type="ECO:0000256" key="14">
    <source>
        <dbReference type="ARBA" id="ARBA00025803"/>
    </source>
</evidence>
<evidence type="ECO:0000256" key="15">
    <source>
        <dbReference type="ARBA" id="ARBA00026232"/>
    </source>
</evidence>
<gene>
    <name evidence="21" type="primary">LOC113208286</name>
</gene>
<evidence type="ECO:0000256" key="19">
    <source>
        <dbReference type="SAM" id="SignalP"/>
    </source>
</evidence>
<comment type="subcellular location">
    <subcellularLocation>
        <location evidence="1">Endoplasmic reticulum</location>
    </subcellularLocation>
    <subcellularLocation>
        <location evidence="2">Golgi apparatus</location>
    </subcellularLocation>
</comment>
<evidence type="ECO:0000256" key="3">
    <source>
        <dbReference type="ARBA" id="ARBA00004922"/>
    </source>
</evidence>
<evidence type="ECO:0000256" key="11">
    <source>
        <dbReference type="ARBA" id="ARBA00023180"/>
    </source>
</evidence>
<keyword evidence="5" id="KW-0328">Glycosyltransferase</keyword>
<protein>
    <recommendedName>
        <fullName evidence="15">GDP-fucose protein O-fucosyltransferase 2</fullName>
        <ecNumber evidence="4">2.4.1.221</ecNumber>
    </recommendedName>
    <alternativeName>
        <fullName evidence="16">Peptide-O-fucosyltransferase 2</fullName>
    </alternativeName>
</protein>
<proteinExistence type="inferred from homology"/>
<organism evidence="20 21">
    <name type="scientific">Frankliniella occidentalis</name>
    <name type="common">Western flower thrips</name>
    <name type="synonym">Euthrips occidentalis</name>
    <dbReference type="NCBI Taxonomy" id="133901"/>
    <lineage>
        <taxon>Eukaryota</taxon>
        <taxon>Metazoa</taxon>
        <taxon>Ecdysozoa</taxon>
        <taxon>Arthropoda</taxon>
        <taxon>Hexapoda</taxon>
        <taxon>Insecta</taxon>
        <taxon>Pterygota</taxon>
        <taxon>Neoptera</taxon>
        <taxon>Paraneoptera</taxon>
        <taxon>Thysanoptera</taxon>
        <taxon>Terebrantia</taxon>
        <taxon>Thripoidea</taxon>
        <taxon>Thripidae</taxon>
        <taxon>Frankliniella</taxon>
    </lineage>
</organism>
<evidence type="ECO:0000256" key="13">
    <source>
        <dbReference type="ARBA" id="ARBA00023277"/>
    </source>
</evidence>
<evidence type="ECO:0000256" key="4">
    <source>
        <dbReference type="ARBA" id="ARBA00012196"/>
    </source>
</evidence>
<dbReference type="InterPro" id="IPR019378">
    <property type="entry name" value="GDP-Fuc_O-FucTrfase"/>
</dbReference>
<dbReference type="FunFam" id="3.40.50.11340:FF:000007">
    <property type="entry name" value="GDP-fucose protein O-fucosyltransferase 2"/>
    <property type="match status" value="1"/>
</dbReference>
<dbReference type="Gene3D" id="3.40.50.11340">
    <property type="match status" value="1"/>
</dbReference>
<accession>A0A6J1SR93</accession>
<reference evidence="21" key="1">
    <citation type="submission" date="2025-08" db="UniProtKB">
        <authorList>
            <consortium name="RefSeq"/>
        </authorList>
    </citation>
    <scope>IDENTIFICATION</scope>
    <source>
        <tissue evidence="21">Whole organism</tissue>
    </source>
</reference>
<dbReference type="AlphaFoldDB" id="A0A6J1SR93"/>
<dbReference type="OrthoDB" id="422368at2759"/>
<dbReference type="FunFam" id="3.40.50.11350:FF:000002">
    <property type="entry name" value="GDP-fucose protein O-fucosyltransferase 2"/>
    <property type="match status" value="1"/>
</dbReference>
<keyword evidence="7 19" id="KW-0732">Signal</keyword>
<evidence type="ECO:0000256" key="5">
    <source>
        <dbReference type="ARBA" id="ARBA00022676"/>
    </source>
</evidence>
<keyword evidence="20" id="KW-1185">Reference proteome</keyword>
<keyword evidence="9" id="KW-0333">Golgi apparatus</keyword>
<dbReference type="PANTHER" id="PTHR13398">
    <property type="entry name" value="GDP-FUCOSE PROTEIN O-FUCOSYLTRANSFERASE 2"/>
    <property type="match status" value="1"/>
</dbReference>
<dbReference type="CDD" id="cd11298">
    <property type="entry name" value="O-FucT-2"/>
    <property type="match status" value="1"/>
</dbReference>
<dbReference type="GeneID" id="113208286"/>
<dbReference type="Gene3D" id="3.40.50.11350">
    <property type="match status" value="1"/>
</dbReference>
<dbReference type="Proteomes" id="UP000504606">
    <property type="component" value="Unplaced"/>
</dbReference>
<sequence length="453" mass="52799">MNLHSLSNMAVLTRLLVAILWFGSLATVTAAENTGFCAIDKPKEDCGDSVEEKDTFSSPLSVRYLLYDVNPPEGFNLRRDVYMRLAIFMHRIKKKENWRLVLPPWSQLYHWQSSNVGEQIKLPWRMFFDVKSLQKFAPVIEMEEFLGKIPKHRPAIDEVYILQHYKDMWDEGKEWQDRWSIEACIESTPYSKSGKAFKGPFWTYKNLTAQKVECASFQGHATLLKGLLNQSKAKVVMIDHAEVALHDTYGDHVYWECRRSMRFAHHLVEIAKGFRKTHLDSSDDYDGINRPEDWLEEKEQTTRGGGPYLAVHLRRKDFLWGRAKQVPDLQFAAEQIEEKMKELQLRKIFIATDAPKAEFAELKTHLSKFKVLRFEPSPTLKFEIKDGGVAIVDQIICSHAKYFIGTHESTFSFRIQEEREIMGFQRNTTFNRLCGREEGFPCTQPTQWPIVYK</sequence>
<name>A0A6J1SR93_FRAOC</name>
<dbReference type="GO" id="GO:0005794">
    <property type="term" value="C:Golgi apparatus"/>
    <property type="evidence" value="ECO:0007669"/>
    <property type="project" value="UniProtKB-SubCell"/>
</dbReference>
<keyword evidence="11" id="KW-0325">Glycoprotein</keyword>
<keyword evidence="12" id="KW-0294">Fucose metabolism</keyword>
<dbReference type="EC" id="2.4.1.221" evidence="4"/>
<evidence type="ECO:0000256" key="9">
    <source>
        <dbReference type="ARBA" id="ARBA00023034"/>
    </source>
</evidence>
<evidence type="ECO:0000313" key="21">
    <source>
        <dbReference type="RefSeq" id="XP_026281016.1"/>
    </source>
</evidence>
<comment type="pathway">
    <text evidence="3">Protein modification; protein glycosylation.</text>
</comment>
<keyword evidence="13" id="KW-0119">Carbohydrate metabolism</keyword>
<dbReference type="GO" id="GO:0006004">
    <property type="term" value="P:fucose metabolic process"/>
    <property type="evidence" value="ECO:0007669"/>
    <property type="project" value="UniProtKB-KW"/>
</dbReference>
<evidence type="ECO:0000256" key="18">
    <source>
        <dbReference type="ARBA" id="ARBA00048647"/>
    </source>
</evidence>
<dbReference type="GO" id="GO:0046922">
    <property type="term" value="F:peptide-O-fucosyltransferase activity"/>
    <property type="evidence" value="ECO:0007669"/>
    <property type="project" value="UniProtKB-EC"/>
</dbReference>
<feature type="chain" id="PRO_5027069606" description="GDP-fucose protein O-fucosyltransferase 2" evidence="19">
    <location>
        <begin position="32"/>
        <end position="453"/>
    </location>
</feature>
<dbReference type="GO" id="GO:0005783">
    <property type="term" value="C:endoplasmic reticulum"/>
    <property type="evidence" value="ECO:0007669"/>
    <property type="project" value="UniProtKB-SubCell"/>
</dbReference>
<evidence type="ECO:0000256" key="16">
    <source>
        <dbReference type="ARBA" id="ARBA00033083"/>
    </source>
</evidence>
<comment type="catalytic activity">
    <reaction evidence="18">
        <text>L-seryl-[protein] + GDP-beta-L-fucose = 3-O-(alpha-L-fucosyl)-L-seryl-[protein] + GDP + H(+)</text>
        <dbReference type="Rhea" id="RHEA:63644"/>
        <dbReference type="Rhea" id="RHEA-COMP:9863"/>
        <dbReference type="Rhea" id="RHEA-COMP:17914"/>
        <dbReference type="ChEBI" id="CHEBI:15378"/>
        <dbReference type="ChEBI" id="CHEBI:29999"/>
        <dbReference type="ChEBI" id="CHEBI:57273"/>
        <dbReference type="ChEBI" id="CHEBI:58189"/>
        <dbReference type="ChEBI" id="CHEBI:189632"/>
        <dbReference type="EC" id="2.4.1.221"/>
    </reaction>
    <physiologicalReaction direction="left-to-right" evidence="18">
        <dbReference type="Rhea" id="RHEA:63645"/>
    </physiologicalReaction>
</comment>
<dbReference type="RefSeq" id="XP_026281016.1">
    <property type="nucleotide sequence ID" value="XM_026425231.2"/>
</dbReference>